<dbReference type="RefSeq" id="XP_006816394.1">
    <property type="nucleotide sequence ID" value="XM_006816331.1"/>
</dbReference>
<sequence>MAGCDTADLVGKWELVRHENSEALFAAIGVPEELRQKMAAIKNTMDIQEQDGDWVITETTFPGQPDRVQKFRLGQEEELPTLFGKRKCIVTLEGGKLMNRSANPEEPIEFVGCREVINGELVVKAILPKKDVVGTAYYAKIG</sequence>
<dbReference type="Pfam" id="PF14651">
    <property type="entry name" value="Lipocalin_7"/>
    <property type="match status" value="1"/>
</dbReference>
<evidence type="ECO:0000256" key="1">
    <source>
        <dbReference type="ARBA" id="ARBA00008390"/>
    </source>
</evidence>
<organism evidence="2 3">
    <name type="scientific">Saccoglossus kowalevskii</name>
    <name type="common">Acorn worm</name>
    <dbReference type="NCBI Taxonomy" id="10224"/>
    <lineage>
        <taxon>Eukaryota</taxon>
        <taxon>Metazoa</taxon>
        <taxon>Hemichordata</taxon>
        <taxon>Enteropneusta</taxon>
        <taxon>Harrimaniidae</taxon>
        <taxon>Saccoglossus</taxon>
    </lineage>
</organism>
<protein>
    <submittedName>
        <fullName evidence="3">Fatty acid-binding protein, liver-like</fullName>
    </submittedName>
</protein>
<evidence type="ECO:0000313" key="3">
    <source>
        <dbReference type="RefSeq" id="XP_006816394.1"/>
    </source>
</evidence>
<keyword evidence="2" id="KW-1185">Reference proteome</keyword>
<dbReference type="InterPro" id="IPR031259">
    <property type="entry name" value="ILBP"/>
</dbReference>
<dbReference type="Gene3D" id="2.40.128.20">
    <property type="match status" value="1"/>
</dbReference>
<evidence type="ECO:0000313" key="2">
    <source>
        <dbReference type="Proteomes" id="UP000694865"/>
    </source>
</evidence>
<gene>
    <name evidence="3" type="primary">LOC102806161</name>
</gene>
<reference evidence="3" key="1">
    <citation type="submission" date="2025-08" db="UniProtKB">
        <authorList>
            <consortium name="RefSeq"/>
        </authorList>
    </citation>
    <scope>IDENTIFICATION</scope>
    <source>
        <tissue evidence="3">Testes</tissue>
    </source>
</reference>
<name>A0ABM0M8Q3_SACKO</name>
<dbReference type="SUPFAM" id="SSF50814">
    <property type="entry name" value="Lipocalins"/>
    <property type="match status" value="1"/>
</dbReference>
<accession>A0ABM0M8Q3</accession>
<dbReference type="CDD" id="cd00742">
    <property type="entry name" value="FABP"/>
    <property type="match status" value="1"/>
</dbReference>
<dbReference type="PANTHER" id="PTHR11955">
    <property type="entry name" value="FATTY ACID BINDING PROTEIN"/>
    <property type="match status" value="1"/>
</dbReference>
<dbReference type="GeneID" id="102806161"/>
<proteinExistence type="inferred from homology"/>
<comment type="similarity">
    <text evidence="1">Belongs to the calycin superfamily. Fatty-acid binding protein (FABP) family.</text>
</comment>
<dbReference type="InterPro" id="IPR012674">
    <property type="entry name" value="Calycin"/>
</dbReference>
<dbReference type="Proteomes" id="UP000694865">
    <property type="component" value="Unplaced"/>
</dbReference>